<dbReference type="GO" id="GO:0005829">
    <property type="term" value="C:cytosol"/>
    <property type="evidence" value="ECO:0007669"/>
    <property type="project" value="TreeGrafter"/>
</dbReference>
<dbReference type="SMART" id="SM00862">
    <property type="entry name" value="Trans_reg_C"/>
    <property type="match status" value="1"/>
</dbReference>
<dbReference type="InterPro" id="IPR036388">
    <property type="entry name" value="WH-like_DNA-bd_sf"/>
</dbReference>
<dbReference type="Pfam" id="PF00072">
    <property type="entry name" value="Response_reg"/>
    <property type="match status" value="1"/>
</dbReference>
<dbReference type="RefSeq" id="WP_189384356.1">
    <property type="nucleotide sequence ID" value="NZ_BAABFY010000055.1"/>
</dbReference>
<accession>A0A918MYJ5</accession>
<evidence type="ECO:0000259" key="8">
    <source>
        <dbReference type="PROSITE" id="PS50110"/>
    </source>
</evidence>
<evidence type="ECO:0000256" key="3">
    <source>
        <dbReference type="ARBA" id="ARBA00023015"/>
    </source>
</evidence>
<dbReference type="GO" id="GO:0032993">
    <property type="term" value="C:protein-DNA complex"/>
    <property type="evidence" value="ECO:0007669"/>
    <property type="project" value="TreeGrafter"/>
</dbReference>
<dbReference type="SMART" id="SM00448">
    <property type="entry name" value="REC"/>
    <property type="match status" value="1"/>
</dbReference>
<proteinExistence type="predicted"/>
<dbReference type="SUPFAM" id="SSF52172">
    <property type="entry name" value="CheY-like"/>
    <property type="match status" value="1"/>
</dbReference>
<dbReference type="Gene3D" id="3.40.50.2300">
    <property type="match status" value="1"/>
</dbReference>
<feature type="domain" description="OmpR/PhoB-type" evidence="9">
    <location>
        <begin position="128"/>
        <end position="226"/>
    </location>
</feature>
<dbReference type="Pfam" id="PF00486">
    <property type="entry name" value="Trans_reg_C"/>
    <property type="match status" value="1"/>
</dbReference>
<dbReference type="GO" id="GO:0000156">
    <property type="term" value="F:phosphorelay response regulator activity"/>
    <property type="evidence" value="ECO:0007669"/>
    <property type="project" value="TreeGrafter"/>
</dbReference>
<sequence length="231" mass="26212">MWHCLIVEDDYENARYIAKGLTELKHKTVICNNGPEGLKKALSEQWDIIILDRMLPGNIDGLSILSTLRSTGNKTPVIILSALSAVDEKVKGLKSGCDDYMTKPFSFSELIARMEALIRRTTRNDQTAQQLQVADLKLDLVTRKVDRSGTHINLQPREFRLLHHLMLNEGNVVTRTMLLEAVWDYRFDPQSNVIDVQISRLRRKIDTGFTPALIHTVRGEGYLLSTQAPDN</sequence>
<evidence type="ECO:0000313" key="11">
    <source>
        <dbReference type="Proteomes" id="UP000608345"/>
    </source>
</evidence>
<dbReference type="PROSITE" id="PS50110">
    <property type="entry name" value="RESPONSE_REGULATORY"/>
    <property type="match status" value="1"/>
</dbReference>
<protein>
    <submittedName>
        <fullName evidence="10">DNA-binding response regulator</fullName>
    </submittedName>
</protein>
<evidence type="ECO:0000256" key="2">
    <source>
        <dbReference type="ARBA" id="ARBA00023012"/>
    </source>
</evidence>
<keyword evidence="2" id="KW-0902">Two-component regulatory system</keyword>
<comment type="caution">
    <text evidence="10">The sequence shown here is derived from an EMBL/GenBank/DDBJ whole genome shotgun (WGS) entry which is preliminary data.</text>
</comment>
<dbReference type="FunFam" id="1.10.10.10:FF:000005">
    <property type="entry name" value="Two-component system response regulator"/>
    <property type="match status" value="1"/>
</dbReference>
<gene>
    <name evidence="10" type="ORF">GCM10011450_09940</name>
</gene>
<dbReference type="CDD" id="cd00383">
    <property type="entry name" value="trans_reg_C"/>
    <property type="match status" value="1"/>
</dbReference>
<feature type="DNA-binding region" description="OmpR/PhoB-type" evidence="7">
    <location>
        <begin position="128"/>
        <end position="226"/>
    </location>
</feature>
<feature type="modified residue" description="4-aspartylphosphate" evidence="6">
    <location>
        <position position="52"/>
    </location>
</feature>
<dbReference type="GO" id="GO:0000976">
    <property type="term" value="F:transcription cis-regulatory region binding"/>
    <property type="evidence" value="ECO:0007669"/>
    <property type="project" value="TreeGrafter"/>
</dbReference>
<keyword evidence="1 6" id="KW-0597">Phosphoprotein</keyword>
<keyword evidence="3" id="KW-0805">Transcription regulation</keyword>
<name>A0A918MYJ5_9BURK</name>
<evidence type="ECO:0000256" key="6">
    <source>
        <dbReference type="PROSITE-ProRule" id="PRU00169"/>
    </source>
</evidence>
<dbReference type="InterPro" id="IPR001867">
    <property type="entry name" value="OmpR/PhoB-type_DNA-bd"/>
</dbReference>
<keyword evidence="4 7" id="KW-0238">DNA-binding</keyword>
<dbReference type="InterPro" id="IPR011006">
    <property type="entry name" value="CheY-like_superfamily"/>
</dbReference>
<evidence type="ECO:0000259" key="9">
    <source>
        <dbReference type="PROSITE" id="PS51755"/>
    </source>
</evidence>
<dbReference type="Gene3D" id="6.10.250.690">
    <property type="match status" value="1"/>
</dbReference>
<organism evidence="10 11">
    <name type="scientific">Advenella faeciporci</name>
    <dbReference type="NCBI Taxonomy" id="797535"/>
    <lineage>
        <taxon>Bacteria</taxon>
        <taxon>Pseudomonadati</taxon>
        <taxon>Pseudomonadota</taxon>
        <taxon>Betaproteobacteria</taxon>
        <taxon>Burkholderiales</taxon>
        <taxon>Alcaligenaceae</taxon>
    </lineage>
</organism>
<feature type="domain" description="Response regulatory" evidence="8">
    <location>
        <begin position="3"/>
        <end position="118"/>
    </location>
</feature>
<dbReference type="PANTHER" id="PTHR48111">
    <property type="entry name" value="REGULATOR OF RPOS"/>
    <property type="match status" value="1"/>
</dbReference>
<evidence type="ECO:0000256" key="5">
    <source>
        <dbReference type="ARBA" id="ARBA00023163"/>
    </source>
</evidence>
<dbReference type="InterPro" id="IPR001789">
    <property type="entry name" value="Sig_transdc_resp-reg_receiver"/>
</dbReference>
<reference evidence="10" key="2">
    <citation type="submission" date="2020-09" db="EMBL/GenBank/DDBJ databases">
        <authorList>
            <person name="Sun Q."/>
            <person name="Kim S."/>
        </authorList>
    </citation>
    <scope>NUCLEOTIDE SEQUENCE</scope>
    <source>
        <strain evidence="10">KCTC 23732</strain>
    </source>
</reference>
<keyword evidence="5" id="KW-0804">Transcription</keyword>
<evidence type="ECO:0000313" key="10">
    <source>
        <dbReference type="EMBL" id="GGW82166.1"/>
    </source>
</evidence>
<reference evidence="10" key="1">
    <citation type="journal article" date="2014" name="Int. J. Syst. Evol. Microbiol.">
        <title>Complete genome sequence of Corynebacterium casei LMG S-19264T (=DSM 44701T), isolated from a smear-ripened cheese.</title>
        <authorList>
            <consortium name="US DOE Joint Genome Institute (JGI-PGF)"/>
            <person name="Walter F."/>
            <person name="Albersmeier A."/>
            <person name="Kalinowski J."/>
            <person name="Ruckert C."/>
        </authorList>
    </citation>
    <scope>NUCLEOTIDE SEQUENCE</scope>
    <source>
        <strain evidence="10">KCTC 23732</strain>
    </source>
</reference>
<keyword evidence="11" id="KW-1185">Reference proteome</keyword>
<dbReference type="Proteomes" id="UP000608345">
    <property type="component" value="Unassembled WGS sequence"/>
</dbReference>
<dbReference type="InterPro" id="IPR039420">
    <property type="entry name" value="WalR-like"/>
</dbReference>
<dbReference type="GO" id="GO:0006355">
    <property type="term" value="P:regulation of DNA-templated transcription"/>
    <property type="evidence" value="ECO:0007669"/>
    <property type="project" value="InterPro"/>
</dbReference>
<dbReference type="Gene3D" id="1.10.10.10">
    <property type="entry name" value="Winged helix-like DNA-binding domain superfamily/Winged helix DNA-binding domain"/>
    <property type="match status" value="1"/>
</dbReference>
<dbReference type="AlphaFoldDB" id="A0A918MYJ5"/>
<dbReference type="PANTHER" id="PTHR48111:SF76">
    <property type="entry name" value="TWO-COMPONENT RESPONSE REGULATOR"/>
    <property type="match status" value="1"/>
</dbReference>
<dbReference type="PROSITE" id="PS51755">
    <property type="entry name" value="OMPR_PHOB"/>
    <property type="match status" value="1"/>
</dbReference>
<dbReference type="EMBL" id="BMYS01000005">
    <property type="protein sequence ID" value="GGW82166.1"/>
    <property type="molecule type" value="Genomic_DNA"/>
</dbReference>
<evidence type="ECO:0000256" key="4">
    <source>
        <dbReference type="ARBA" id="ARBA00023125"/>
    </source>
</evidence>
<evidence type="ECO:0000256" key="1">
    <source>
        <dbReference type="ARBA" id="ARBA00022553"/>
    </source>
</evidence>
<evidence type="ECO:0000256" key="7">
    <source>
        <dbReference type="PROSITE-ProRule" id="PRU01091"/>
    </source>
</evidence>